<proteinExistence type="predicted"/>
<dbReference type="InParanoid" id="A0A0D1E8I5"/>
<dbReference type="RefSeq" id="XP_011386771.1">
    <property type="nucleotide sequence ID" value="XM_011388469.1"/>
</dbReference>
<organism evidence="2 3">
    <name type="scientific">Mycosarcoma maydis</name>
    <name type="common">Corn smut fungus</name>
    <name type="synonym">Ustilago maydis</name>
    <dbReference type="NCBI Taxonomy" id="5270"/>
    <lineage>
        <taxon>Eukaryota</taxon>
        <taxon>Fungi</taxon>
        <taxon>Dikarya</taxon>
        <taxon>Basidiomycota</taxon>
        <taxon>Ustilaginomycotina</taxon>
        <taxon>Ustilaginomycetes</taxon>
        <taxon>Ustilaginales</taxon>
        <taxon>Ustilaginaceae</taxon>
        <taxon>Mycosarcoma</taxon>
    </lineage>
</organism>
<dbReference type="EMBL" id="CM003140">
    <property type="protein sequence ID" value="KIS72119.1"/>
    <property type="molecule type" value="Genomic_DNA"/>
</dbReference>
<name>A0A0D1E8I5_MYCMD</name>
<evidence type="ECO:0000313" key="2">
    <source>
        <dbReference type="EMBL" id="KIS72119.1"/>
    </source>
</evidence>
<dbReference type="AlphaFoldDB" id="A0A0D1E8I5"/>
<keyword evidence="1" id="KW-0732">Signal</keyword>
<evidence type="ECO:0000256" key="1">
    <source>
        <dbReference type="SAM" id="SignalP"/>
    </source>
</evidence>
<dbReference type="OrthoDB" id="4932133at2759"/>
<reference evidence="2 3" key="1">
    <citation type="journal article" date="2006" name="Nature">
        <title>Insights from the genome of the biotrophic fungal plant pathogen Ustilago maydis.</title>
        <authorList>
            <person name="Kamper J."/>
            <person name="Kahmann R."/>
            <person name="Bolker M."/>
            <person name="Ma L.J."/>
            <person name="Brefort T."/>
            <person name="Saville B.J."/>
            <person name="Banuett F."/>
            <person name="Kronstad J.W."/>
            <person name="Gold S.E."/>
            <person name="Muller O."/>
            <person name="Perlin M.H."/>
            <person name="Wosten H.A."/>
            <person name="de Vries R."/>
            <person name="Ruiz-Herrera J."/>
            <person name="Reynaga-Pena C.G."/>
            <person name="Snetselaar K."/>
            <person name="McCann M."/>
            <person name="Perez-Martin J."/>
            <person name="Feldbrugge M."/>
            <person name="Basse C.W."/>
            <person name="Steinberg G."/>
            <person name="Ibeas J.I."/>
            <person name="Holloman W."/>
            <person name="Guzman P."/>
            <person name="Farman M."/>
            <person name="Stajich J.E."/>
            <person name="Sentandreu R."/>
            <person name="Gonzalez-Prieto J.M."/>
            <person name="Kennell J.C."/>
            <person name="Molina L."/>
            <person name="Schirawski J."/>
            <person name="Mendoza-Mendoza A."/>
            <person name="Greilinger D."/>
            <person name="Munch K."/>
            <person name="Rossel N."/>
            <person name="Scherer M."/>
            <person name="Vranes M."/>
            <person name="Ladendorf O."/>
            <person name="Vincon V."/>
            <person name="Fuchs U."/>
            <person name="Sandrock B."/>
            <person name="Meng S."/>
            <person name="Ho E.C."/>
            <person name="Cahill M.J."/>
            <person name="Boyce K.J."/>
            <person name="Klose J."/>
            <person name="Klosterman S.J."/>
            <person name="Deelstra H.J."/>
            <person name="Ortiz-Castellanos L."/>
            <person name="Li W."/>
            <person name="Sanchez-Alonso P."/>
            <person name="Schreier P.H."/>
            <person name="Hauser-Hahn I."/>
            <person name="Vaupel M."/>
            <person name="Koopmann E."/>
            <person name="Friedrich G."/>
            <person name="Voss H."/>
            <person name="Schluter T."/>
            <person name="Margolis J."/>
            <person name="Platt D."/>
            <person name="Swimmer C."/>
            <person name="Gnirke A."/>
            <person name="Chen F."/>
            <person name="Vysotskaia V."/>
            <person name="Mannhaupt G."/>
            <person name="Guldener U."/>
            <person name="Munsterkotter M."/>
            <person name="Haase D."/>
            <person name="Oesterheld M."/>
            <person name="Mewes H.W."/>
            <person name="Mauceli E.W."/>
            <person name="DeCaprio D."/>
            <person name="Wade C.M."/>
            <person name="Butler J."/>
            <person name="Young S."/>
            <person name="Jaffe D.B."/>
            <person name="Calvo S."/>
            <person name="Nusbaum C."/>
            <person name="Galagan J."/>
            <person name="Birren B.W."/>
        </authorList>
    </citation>
    <scope>NUCLEOTIDE SEQUENCE [LARGE SCALE GENOMIC DNA]</scope>
    <source>
        <strain evidence="3">DSM 14603 / FGSC 9021 / UM521</strain>
    </source>
</reference>
<keyword evidence="3" id="KW-1185">Reference proteome</keyword>
<sequence length="96" mass="10251">MREFQPTILLLFVACTLFTEVYAGHTAYCTANRNGTGPAVYRTTKDCCAATREHSTTAFNEATHTCQDALGLGNGINIGRFARCCDSRGGGSHSNG</sequence>
<dbReference type="GeneID" id="23567328"/>
<protein>
    <submittedName>
        <fullName evidence="2">Uncharacterized protein</fullName>
    </submittedName>
</protein>
<gene>
    <name evidence="2" type="ORF">UMAG_11444</name>
</gene>
<dbReference type="InterPro" id="IPR045992">
    <property type="entry name" value="DUF5948"/>
</dbReference>
<feature type="chain" id="PRO_5002229705" evidence="1">
    <location>
        <begin position="24"/>
        <end position="96"/>
    </location>
</feature>
<dbReference type="Pfam" id="PF19373">
    <property type="entry name" value="DUF5948"/>
    <property type="match status" value="1"/>
</dbReference>
<dbReference type="Proteomes" id="UP000000561">
    <property type="component" value="Chromosome 1"/>
</dbReference>
<feature type="signal peptide" evidence="1">
    <location>
        <begin position="1"/>
        <end position="23"/>
    </location>
</feature>
<dbReference type="PROSITE" id="PS51257">
    <property type="entry name" value="PROKAR_LIPOPROTEIN"/>
    <property type="match status" value="1"/>
</dbReference>
<dbReference type="KEGG" id="uma:UMAG_11444"/>
<dbReference type="VEuPathDB" id="FungiDB:UMAG_11444"/>
<evidence type="ECO:0000313" key="3">
    <source>
        <dbReference type="Proteomes" id="UP000000561"/>
    </source>
</evidence>
<accession>A0A0D1E8I5</accession>